<dbReference type="InterPro" id="IPR038375">
    <property type="entry name" value="NDUFAF7_sf"/>
</dbReference>
<dbReference type="SUPFAM" id="SSF53335">
    <property type="entry name" value="S-adenosyl-L-methionine-dependent methyltransferases"/>
    <property type="match status" value="1"/>
</dbReference>
<keyword evidence="6" id="KW-0489">Methyltransferase</keyword>
<sequence>MTVSAPSPFVSFPAFVRPSSHPLSLVFHLLDPQLMLLARRSRALGAVVARAFAAASSEAVVDAPPANALERFLVDKIRVSGPITVAEYMKTAVASSSVGYYGKHSDEKKVFGAEGDFITAPELTQLFGEMIGIWCYHELGFTGHKGAWNLVECGPGTGQLSADLLRVFDKFGEKDVSLHLVEASDSLIDEQEYTLCGQKTSNCSTPSEGQKWIRANRTTTGVPVYWYANIDDLPDGFTIFVANEFLDALPVHCFEREEEKDGWSERYIGLDGKNRLRFVRSKGENIHTKGLIPLEIRADTTRTSWECAPDAGVVMHQVADRISSHGGFALFIDYGHDGSRREPSFRAYSKHTQVDPLSAPGEIDLTADVDFGHLRRVLEGAPVALYGPHTQREFLAQLGIGVRLRRLIETCKERSKQEELIKSYNMLMGDMGERFQAMSIFPQTLQPIIRRRGGAPAGFNGAPGAEKVPEDAEAPKQKRLCDQRWLYKRPRVPLDASADMVLVLVIGDIHIPHRAFSIPAKFRKLLVPNKMQHVLSTGNLCTREMLDYLRSLTGDVHVVKGDFDDDTAITKTASDSKVVTVGAFRIGLIHGHQIVPWGSDKALSTRAIQLDVDVLVSGHSHVCSSRVHKGILYLNPGSATGAFTPLLTERQVRQKGGILYLNPGSATGVFTPLLTERLVFHGIVKLRRADSTSMDFGVSEIVPSFMLLDVQGDVMSVYIYRLVDDAVKVERVTHKKGEGLQSSIA</sequence>
<dbReference type="GO" id="GO:0046872">
    <property type="term" value="F:metal ion binding"/>
    <property type="evidence" value="ECO:0007669"/>
    <property type="project" value="UniProtKB-KW"/>
</dbReference>
<dbReference type="GO" id="GO:0032259">
    <property type="term" value="P:methylation"/>
    <property type="evidence" value="ECO:0007669"/>
    <property type="project" value="UniProtKB-KW"/>
</dbReference>
<name>A0A2A6BRK5_PRIPA</name>
<dbReference type="EnsemblMetazoa" id="PPA00723.1">
    <property type="protein sequence ID" value="PPA00723.1"/>
    <property type="gene ID" value="WBGene00090277"/>
</dbReference>
<dbReference type="NCBIfam" id="TIGR00040">
    <property type="entry name" value="yfcE"/>
    <property type="match status" value="1"/>
</dbReference>
<dbReference type="InterPro" id="IPR029063">
    <property type="entry name" value="SAM-dependent_MTases_sf"/>
</dbReference>
<organism evidence="14 15">
    <name type="scientific">Pristionchus pacificus</name>
    <name type="common">Parasitic nematode worm</name>
    <dbReference type="NCBI Taxonomy" id="54126"/>
    <lineage>
        <taxon>Eukaryota</taxon>
        <taxon>Metazoa</taxon>
        <taxon>Ecdysozoa</taxon>
        <taxon>Nematoda</taxon>
        <taxon>Chromadorea</taxon>
        <taxon>Rhabditida</taxon>
        <taxon>Rhabditina</taxon>
        <taxon>Diplogasteromorpha</taxon>
        <taxon>Diplogasteroidea</taxon>
        <taxon>Neodiplogasteridae</taxon>
        <taxon>Pristionchus</taxon>
    </lineage>
</organism>
<dbReference type="GO" id="GO:0005829">
    <property type="term" value="C:cytosol"/>
    <property type="evidence" value="ECO:0007669"/>
    <property type="project" value="GOC"/>
</dbReference>
<dbReference type="AlphaFoldDB" id="A0A2A6BRK5"/>
<dbReference type="Pfam" id="PF12850">
    <property type="entry name" value="Metallophos_2"/>
    <property type="match status" value="1"/>
</dbReference>
<evidence type="ECO:0000256" key="9">
    <source>
        <dbReference type="ARBA" id="ARBA00022801"/>
    </source>
</evidence>
<dbReference type="GO" id="GO:0016787">
    <property type="term" value="F:hydrolase activity"/>
    <property type="evidence" value="ECO:0007669"/>
    <property type="project" value="UniProtKB-KW"/>
</dbReference>
<dbReference type="Gene3D" id="3.40.50.12710">
    <property type="match status" value="1"/>
</dbReference>
<keyword evidence="7" id="KW-0808">Transferase</keyword>
<dbReference type="CDD" id="cd07394">
    <property type="entry name" value="MPP_Vps29"/>
    <property type="match status" value="1"/>
</dbReference>
<dbReference type="PROSITE" id="PS01269">
    <property type="entry name" value="UPF0025"/>
    <property type="match status" value="1"/>
</dbReference>
<evidence type="ECO:0000256" key="10">
    <source>
        <dbReference type="ARBA" id="ARBA00022927"/>
    </source>
</evidence>
<evidence type="ECO:0000256" key="1">
    <source>
        <dbReference type="ARBA" id="ARBA00004173"/>
    </source>
</evidence>
<comment type="subcellular location">
    <subcellularLocation>
        <location evidence="1">Mitochondrion</location>
    </subcellularLocation>
</comment>
<evidence type="ECO:0000313" key="15">
    <source>
        <dbReference type="Proteomes" id="UP000005239"/>
    </source>
</evidence>
<keyword evidence="15" id="KW-1185">Reference proteome</keyword>
<evidence type="ECO:0000256" key="3">
    <source>
        <dbReference type="ARBA" id="ARBA00005945"/>
    </source>
</evidence>
<dbReference type="PANTHER" id="PTHR12049">
    <property type="entry name" value="PROTEIN ARGININE METHYLTRANSFERASE NDUFAF7, MITOCHONDRIAL"/>
    <property type="match status" value="1"/>
</dbReference>
<proteinExistence type="inferred from homology"/>
<dbReference type="PANTHER" id="PTHR12049:SF7">
    <property type="entry name" value="PROTEIN ARGININE METHYLTRANSFERASE NDUFAF7, MITOCHONDRIAL"/>
    <property type="match status" value="1"/>
</dbReference>
<dbReference type="Gene3D" id="3.60.21.10">
    <property type="match status" value="2"/>
</dbReference>
<reference evidence="14" key="2">
    <citation type="submission" date="2022-06" db="UniProtKB">
        <authorList>
            <consortium name="EnsemblMetazoa"/>
        </authorList>
    </citation>
    <scope>IDENTIFICATION</scope>
    <source>
        <strain evidence="14">PS312</strain>
    </source>
</reference>
<keyword evidence="11" id="KW-0496">Mitochondrion</keyword>
<dbReference type="InterPro" id="IPR029052">
    <property type="entry name" value="Metallo-depent_PP-like"/>
</dbReference>
<evidence type="ECO:0000256" key="12">
    <source>
        <dbReference type="ARBA" id="ARBA00048612"/>
    </source>
</evidence>
<comment type="similarity">
    <text evidence="2">Belongs to the NDUFAF7 family.</text>
</comment>
<dbReference type="InterPro" id="IPR020935">
    <property type="entry name" value="PdiEstase_YfcE_CS"/>
</dbReference>
<evidence type="ECO:0000256" key="13">
    <source>
        <dbReference type="RuleBase" id="RU362040"/>
    </source>
</evidence>
<dbReference type="InterPro" id="IPR028661">
    <property type="entry name" value="Vps29"/>
</dbReference>
<evidence type="ECO:0000256" key="5">
    <source>
        <dbReference type="ARBA" id="ARBA00022448"/>
    </source>
</evidence>
<dbReference type="GO" id="GO:0042147">
    <property type="term" value="P:retrograde transport, endosome to Golgi"/>
    <property type="evidence" value="ECO:0007669"/>
    <property type="project" value="InterPro"/>
</dbReference>
<evidence type="ECO:0000256" key="2">
    <source>
        <dbReference type="ARBA" id="ARBA00005891"/>
    </source>
</evidence>
<gene>
    <name evidence="14" type="primary">WBGene00090277</name>
</gene>
<evidence type="ECO:0000256" key="11">
    <source>
        <dbReference type="ARBA" id="ARBA00023128"/>
    </source>
</evidence>
<evidence type="ECO:0000256" key="7">
    <source>
        <dbReference type="ARBA" id="ARBA00022679"/>
    </source>
</evidence>
<dbReference type="SUPFAM" id="SSF56300">
    <property type="entry name" value="Metallo-dependent phosphatases"/>
    <property type="match status" value="2"/>
</dbReference>
<keyword evidence="9" id="KW-0378">Hydrolase</keyword>
<protein>
    <recommendedName>
        <fullName evidence="4 13">Vacuolar protein sorting-associated protein 29</fullName>
    </recommendedName>
    <alternativeName>
        <fullName evidence="13">Vesicle protein sorting 29</fullName>
    </alternativeName>
</protein>
<dbReference type="GO" id="GO:0015031">
    <property type="term" value="P:protein transport"/>
    <property type="evidence" value="ECO:0007669"/>
    <property type="project" value="UniProtKB-KW"/>
</dbReference>
<evidence type="ECO:0000256" key="8">
    <source>
        <dbReference type="ARBA" id="ARBA00022723"/>
    </source>
</evidence>
<reference evidence="15" key="1">
    <citation type="journal article" date="2008" name="Nat. Genet.">
        <title>The Pristionchus pacificus genome provides a unique perspective on nematode lifestyle and parasitism.</title>
        <authorList>
            <person name="Dieterich C."/>
            <person name="Clifton S.W."/>
            <person name="Schuster L.N."/>
            <person name="Chinwalla A."/>
            <person name="Delehaunty K."/>
            <person name="Dinkelacker I."/>
            <person name="Fulton L."/>
            <person name="Fulton R."/>
            <person name="Godfrey J."/>
            <person name="Minx P."/>
            <person name="Mitreva M."/>
            <person name="Roeseler W."/>
            <person name="Tian H."/>
            <person name="Witte H."/>
            <person name="Yang S.P."/>
            <person name="Wilson R.K."/>
            <person name="Sommer R.J."/>
        </authorList>
    </citation>
    <scope>NUCLEOTIDE SEQUENCE [LARGE SCALE GENOMIC DNA]</scope>
    <source>
        <strain evidence="15">PS312</strain>
    </source>
</reference>
<evidence type="ECO:0000256" key="6">
    <source>
        <dbReference type="ARBA" id="ARBA00022603"/>
    </source>
</evidence>
<comment type="catalytic activity">
    <reaction evidence="12">
        <text>L-arginyl-[protein] + 2 S-adenosyl-L-methionine = N(omega),N(omega)'-dimethyl-L-arginyl-[protein] + 2 S-adenosyl-L-homocysteine + 2 H(+)</text>
        <dbReference type="Rhea" id="RHEA:48108"/>
        <dbReference type="Rhea" id="RHEA-COMP:10532"/>
        <dbReference type="Rhea" id="RHEA-COMP:11992"/>
        <dbReference type="ChEBI" id="CHEBI:15378"/>
        <dbReference type="ChEBI" id="CHEBI:29965"/>
        <dbReference type="ChEBI" id="CHEBI:57856"/>
        <dbReference type="ChEBI" id="CHEBI:59789"/>
        <dbReference type="ChEBI" id="CHEBI:88221"/>
        <dbReference type="EC" id="2.1.1.320"/>
    </reaction>
</comment>
<dbReference type="Proteomes" id="UP000005239">
    <property type="component" value="Unassembled WGS sequence"/>
</dbReference>
<accession>A0A8R1Y6F9</accession>
<comment type="function">
    <text evidence="13">Component of the commander complex that is essential for endosomal recycling of transmembrane cargos; the commander complex is composed of the Csubcomplex and the retriever subcomplex. Component of the retriever complex, which is a heterotrimeric complex related to retromer cargo-selective complex (CSC) and essential for retromer-independent retrieval and recycling of numerous cargos. Component of the retromer cargo-selective complex (CSC). The CSC is believed to be the core functional component of retromer or respective retromer complex variants acting to prevent missorting of selected transmembrane cargo proteins into the lysosomal degradation pathway. In the endosomes, retriever complex drives the retrieval and recycling of NxxY-motif-containing cargo proteins by coupling to snx17, a cargo essential for the homeostatic maintenance of numerous cell surface proteins associated with processes that include cell migration, cell adhesion, nutrient supply and cell signaling. The recruitment of the retriever complex to the endosomal membrane involves Cand WASH complexes.</text>
</comment>
<keyword evidence="10 13" id="KW-0653">Protein transport</keyword>
<keyword evidence="5 13" id="KW-0813">Transport</keyword>
<dbReference type="GO" id="GO:0005739">
    <property type="term" value="C:mitochondrion"/>
    <property type="evidence" value="ECO:0000318"/>
    <property type="project" value="GO_Central"/>
</dbReference>
<dbReference type="InterPro" id="IPR024654">
    <property type="entry name" value="Calcineurin-like_PHP_lpxH"/>
</dbReference>
<dbReference type="Pfam" id="PF02636">
    <property type="entry name" value="Methyltransf_28"/>
    <property type="match status" value="1"/>
</dbReference>
<dbReference type="GO" id="GO:0032981">
    <property type="term" value="P:mitochondrial respiratory chain complex I assembly"/>
    <property type="evidence" value="ECO:0000318"/>
    <property type="project" value="GO_Central"/>
</dbReference>
<dbReference type="GO" id="GO:0035243">
    <property type="term" value="F:protein-arginine omega-N symmetric methyltransferase activity"/>
    <property type="evidence" value="ECO:0000318"/>
    <property type="project" value="GO_Central"/>
</dbReference>
<dbReference type="InterPro" id="IPR000979">
    <property type="entry name" value="Phosphodiesterase_MJ0936/Vps29"/>
</dbReference>
<evidence type="ECO:0000313" key="14">
    <source>
        <dbReference type="EnsemblMetazoa" id="PPA00723.1"/>
    </source>
</evidence>
<keyword evidence="8" id="KW-0479">Metal-binding</keyword>
<dbReference type="GO" id="GO:0030904">
    <property type="term" value="C:retromer complex"/>
    <property type="evidence" value="ECO:0007669"/>
    <property type="project" value="InterPro"/>
</dbReference>
<dbReference type="InterPro" id="IPR003788">
    <property type="entry name" value="NDUFAF7"/>
</dbReference>
<comment type="similarity">
    <text evidence="3 13">Belongs to the VPS29 family.</text>
</comment>
<evidence type="ECO:0000256" key="4">
    <source>
        <dbReference type="ARBA" id="ARBA00017767"/>
    </source>
</evidence>
<accession>A0A2A6BRK5</accession>